<dbReference type="EMBL" id="BK015703">
    <property type="protein sequence ID" value="DAE20945.1"/>
    <property type="molecule type" value="Genomic_DNA"/>
</dbReference>
<name>A0A8S5QQ67_9CAUD</name>
<organism evidence="2">
    <name type="scientific">Siphoviridae sp. ctgBD49</name>
    <dbReference type="NCBI Taxonomy" id="2826420"/>
    <lineage>
        <taxon>Viruses</taxon>
        <taxon>Duplodnaviria</taxon>
        <taxon>Heunggongvirae</taxon>
        <taxon>Uroviricota</taxon>
        <taxon>Caudoviricetes</taxon>
    </lineage>
</organism>
<proteinExistence type="predicted"/>
<evidence type="ECO:0000256" key="1">
    <source>
        <dbReference type="SAM" id="MobiDB-lite"/>
    </source>
</evidence>
<sequence>MEDKKMENQNQNVKAQEILIDGKAIAEQPKKTGVFQKIGNGIKAGATFMWKHKGTLIGIAAGFGLKCALDWAKGGVAMDEDEGSYEDDSEESNDDAE</sequence>
<evidence type="ECO:0000313" key="2">
    <source>
        <dbReference type="EMBL" id="DAE20945.1"/>
    </source>
</evidence>
<feature type="region of interest" description="Disordered" evidence="1">
    <location>
        <begin position="78"/>
        <end position="97"/>
    </location>
</feature>
<accession>A0A8S5QQ67</accession>
<reference evidence="2" key="1">
    <citation type="journal article" date="2021" name="Proc. Natl. Acad. Sci. U.S.A.">
        <title>A Catalog of Tens of Thousands of Viruses from Human Metagenomes Reveals Hidden Associations with Chronic Diseases.</title>
        <authorList>
            <person name="Tisza M.J."/>
            <person name="Buck C.B."/>
        </authorList>
    </citation>
    <scope>NUCLEOTIDE SEQUENCE</scope>
    <source>
        <strain evidence="2">CtgBD49</strain>
    </source>
</reference>
<protein>
    <submittedName>
        <fullName evidence="2">Uncharacterized protein</fullName>
    </submittedName>
</protein>